<sequence>MVSVETVKQWVRQFPQDEVILAIPKLRESESDHSTIPSGIEVVDTHLRKHPAINLLELPIIAKRKRVDATLTFSFSSSSKRSAVFLHDVLYQSNPEWFSWAERRYFSLIPVLARRPQSVITTSKNERERIIEHNPRLKRVINCGLAVFPPLARAAIERPNLNIAESSYIVCVGRFNVRKNLERTVRALQKTKLISPHFPVVLIGEASGVPADFSEFADALAEKSVIMASNLSNGELKWLYKNCRFFVCLSLDEGFGLPVVEAATFGAPVLVSDIPVFRETVGSYGTFTEPTDLDSIAAAALELNQSVGRSREPYTEQFGWESICLKIRDELLLIAQS</sequence>
<dbReference type="EMBL" id="JAOXLN010000007">
    <property type="protein sequence ID" value="MDZ5085414.1"/>
    <property type="molecule type" value="Genomic_DNA"/>
</dbReference>
<proteinExistence type="predicted"/>
<dbReference type="Proteomes" id="UP001289645">
    <property type="component" value="Unassembled WGS sequence"/>
</dbReference>
<protein>
    <submittedName>
        <fullName evidence="1">Glycosyltransferase family 4 protein</fullName>
    </submittedName>
</protein>
<gene>
    <name evidence="1" type="ORF">OHX15_08440</name>
</gene>
<keyword evidence="2" id="KW-1185">Reference proteome</keyword>
<evidence type="ECO:0000313" key="2">
    <source>
        <dbReference type="Proteomes" id="UP001289645"/>
    </source>
</evidence>
<name>A0ACC6MEM0_MYCPF</name>
<evidence type="ECO:0000313" key="1">
    <source>
        <dbReference type="EMBL" id="MDZ5085414.1"/>
    </source>
</evidence>
<accession>A0ACC6MEM0</accession>
<reference evidence="1 2" key="1">
    <citation type="journal article" date="2021" name="Chemosphere">
        <title>Bioballs carrying a syntrophic Rhodococcus and Mycolicibacterium consortium for simultaneous sorption and biodegradation of fuel oil in contaminated freshwater.</title>
        <authorList>
            <person name="Naloka K."/>
            <person name="Polrit D."/>
            <person name="Muangchinda C."/>
            <person name="Thoetkiattikul H."/>
            <person name="Pinyakong O."/>
        </authorList>
    </citation>
    <scope>NUCLEOTIDE SEQUENCE [LARGE SCALE GENOMIC DNA]</scope>
    <source>
        <strain evidence="1 2">J101</strain>
    </source>
</reference>
<comment type="caution">
    <text evidence="1">The sequence shown here is derived from an EMBL/GenBank/DDBJ whole genome shotgun (WGS) entry which is preliminary data.</text>
</comment>
<organism evidence="1 2">
    <name type="scientific">Mycolicibacterium parafortuitum</name>
    <name type="common">Mycobacterium parafortuitum</name>
    <dbReference type="NCBI Taxonomy" id="39692"/>
    <lineage>
        <taxon>Bacteria</taxon>
        <taxon>Bacillati</taxon>
        <taxon>Actinomycetota</taxon>
        <taxon>Actinomycetes</taxon>
        <taxon>Mycobacteriales</taxon>
        <taxon>Mycobacteriaceae</taxon>
        <taxon>Mycolicibacterium</taxon>
    </lineage>
</organism>